<gene>
    <name evidence="3" type="ORF">SSLN_LOCUS5455</name>
</gene>
<evidence type="ECO:0000256" key="1">
    <source>
        <dbReference type="SAM" id="MobiDB-lite"/>
    </source>
</evidence>
<evidence type="ECO:0000313" key="3">
    <source>
        <dbReference type="EMBL" id="VDL91840.1"/>
    </source>
</evidence>
<keyword evidence="2" id="KW-0472">Membrane</keyword>
<keyword evidence="2" id="KW-1133">Transmembrane helix</keyword>
<dbReference type="WBParaSite" id="SSLN_0000563401-mRNA-1">
    <property type="protein sequence ID" value="SSLN_0000563401-mRNA-1"/>
    <property type="gene ID" value="SSLN_0000563401"/>
</dbReference>
<dbReference type="OrthoDB" id="6286129at2759"/>
<feature type="compositionally biased region" description="Basic and acidic residues" evidence="1">
    <location>
        <begin position="235"/>
        <end position="244"/>
    </location>
</feature>
<organism evidence="5">
    <name type="scientific">Schistocephalus solidus</name>
    <name type="common">Tapeworm</name>
    <dbReference type="NCBI Taxonomy" id="70667"/>
    <lineage>
        <taxon>Eukaryota</taxon>
        <taxon>Metazoa</taxon>
        <taxon>Spiralia</taxon>
        <taxon>Lophotrochozoa</taxon>
        <taxon>Platyhelminthes</taxon>
        <taxon>Cestoda</taxon>
        <taxon>Eucestoda</taxon>
        <taxon>Diphyllobothriidea</taxon>
        <taxon>Diphyllobothriidae</taxon>
        <taxon>Schistocephalus</taxon>
    </lineage>
</organism>
<protein>
    <submittedName>
        <fullName evidence="5">G_PROTEIN_RECEP_F1_2 domain-containing protein</fullName>
    </submittedName>
</protein>
<feature type="region of interest" description="Disordered" evidence="1">
    <location>
        <begin position="225"/>
        <end position="244"/>
    </location>
</feature>
<accession>A0A183SMK7</accession>
<feature type="transmembrane region" description="Helical" evidence="2">
    <location>
        <begin position="130"/>
        <end position="147"/>
    </location>
</feature>
<dbReference type="Gene3D" id="1.20.1070.10">
    <property type="entry name" value="Rhodopsin 7-helix transmembrane proteins"/>
    <property type="match status" value="1"/>
</dbReference>
<feature type="transmembrane region" description="Helical" evidence="2">
    <location>
        <begin position="159"/>
        <end position="181"/>
    </location>
</feature>
<dbReference type="Proteomes" id="UP000275846">
    <property type="component" value="Unassembled WGS sequence"/>
</dbReference>
<dbReference type="PANTHER" id="PTHR46641">
    <property type="entry name" value="FMRFAMIDE RECEPTOR-RELATED"/>
    <property type="match status" value="1"/>
</dbReference>
<keyword evidence="4" id="KW-1185">Reference proteome</keyword>
<dbReference type="PANTHER" id="PTHR46641:SF2">
    <property type="entry name" value="FMRFAMIDE RECEPTOR"/>
    <property type="match status" value="1"/>
</dbReference>
<feature type="transmembrane region" description="Helical" evidence="2">
    <location>
        <begin position="72"/>
        <end position="91"/>
    </location>
</feature>
<proteinExistence type="predicted"/>
<dbReference type="EMBL" id="UYSU01033256">
    <property type="protein sequence ID" value="VDL91840.1"/>
    <property type="molecule type" value="Genomic_DNA"/>
</dbReference>
<evidence type="ECO:0000313" key="5">
    <source>
        <dbReference type="WBParaSite" id="SSLN_0000563401-mRNA-1"/>
    </source>
</evidence>
<reference evidence="5" key="1">
    <citation type="submission" date="2016-06" db="UniProtKB">
        <authorList>
            <consortium name="WormBaseParasite"/>
        </authorList>
    </citation>
    <scope>IDENTIFICATION</scope>
</reference>
<evidence type="ECO:0000256" key="2">
    <source>
        <dbReference type="SAM" id="Phobius"/>
    </source>
</evidence>
<dbReference type="SUPFAM" id="SSF81321">
    <property type="entry name" value="Family A G protein-coupled receptor-like"/>
    <property type="match status" value="1"/>
</dbReference>
<dbReference type="AlphaFoldDB" id="A0A183SMK7"/>
<sequence>MATNASASENVSWLLKETWSGGPTTRAFLDYNRSAFLSVFGLPVCAVCVVTSALSICLFCCDSTTPRTTRKILIVTSLVDVQFLFFSMFYLQPFIFCREGCAWRQFYKSLAYFLPIFALVDILESLRNYLVVLIAVEIFLVVCLPVRNKVGWSGKMTNYLIAASFGFYVFVRLPLISHLSIEDAGPEWSRVVPGLYQTDHADPADYSPCLQIGRSLKRPDHFRQEQQIGRVRRARERERESESE</sequence>
<feature type="transmembrane region" description="Helical" evidence="2">
    <location>
        <begin position="35"/>
        <end position="60"/>
    </location>
</feature>
<dbReference type="STRING" id="70667.A0A183SMK7"/>
<name>A0A183SMK7_SCHSO</name>
<reference evidence="3 4" key="2">
    <citation type="submission" date="2018-11" db="EMBL/GenBank/DDBJ databases">
        <authorList>
            <consortium name="Pathogen Informatics"/>
        </authorList>
    </citation>
    <scope>NUCLEOTIDE SEQUENCE [LARGE SCALE GENOMIC DNA]</scope>
    <source>
        <strain evidence="3 4">NST_G2</strain>
    </source>
</reference>
<dbReference type="InterPro" id="IPR052954">
    <property type="entry name" value="GPCR-Ligand_Int"/>
</dbReference>
<keyword evidence="2" id="KW-0812">Transmembrane</keyword>
<evidence type="ECO:0000313" key="4">
    <source>
        <dbReference type="Proteomes" id="UP000275846"/>
    </source>
</evidence>